<gene>
    <name evidence="1" type="ORF">FCALED_LOCUS15188</name>
</gene>
<evidence type="ECO:0000313" key="2">
    <source>
        <dbReference type="Proteomes" id="UP000789570"/>
    </source>
</evidence>
<dbReference type="OrthoDB" id="2420603at2759"/>
<evidence type="ECO:0000313" key="1">
    <source>
        <dbReference type="EMBL" id="CAG8734197.1"/>
    </source>
</evidence>
<feature type="non-terminal residue" evidence="1">
    <location>
        <position position="1"/>
    </location>
</feature>
<name>A0A9N9IEX9_9GLOM</name>
<reference evidence="1" key="1">
    <citation type="submission" date="2021-06" db="EMBL/GenBank/DDBJ databases">
        <authorList>
            <person name="Kallberg Y."/>
            <person name="Tangrot J."/>
            <person name="Rosling A."/>
        </authorList>
    </citation>
    <scope>NUCLEOTIDE SEQUENCE</scope>
    <source>
        <strain evidence="1">UK204</strain>
    </source>
</reference>
<keyword evidence="2" id="KW-1185">Reference proteome</keyword>
<dbReference type="Proteomes" id="UP000789570">
    <property type="component" value="Unassembled WGS sequence"/>
</dbReference>
<feature type="non-terminal residue" evidence="1">
    <location>
        <position position="496"/>
    </location>
</feature>
<sequence length="496" mass="57722">INDYFKIVNDEQCTYYNFLKKFQYVILDAPPYTDDWTGIDGVWYRRYSEYAKKAGKQASWVDGPSDECIHPHAPMKSFFEEIIMERKKRTVQRNYISSSIYVLDKSREIGEQQLILDLSEAAPSNIKRSQEDEVEKSSKKSKSIINNKHEEFVFEQKNLDVNESHDKNEFDNVDLIDLIDEEGELFFEITELSLIQEKVQKAIENCTDELQIKLLKWQQHMLKKLESGTHCPTSQNIHKLLATSSVFYFQQKVEHAYIDFLTPYEIAAIKSLVNSDFEQIGTSDDIKLFVEENKKKFRRDALEELETYIKECSINQNGCINKTFFKLLEEISVESKASKLCKSPADGRIPDYMLHNQKNTRTSVFLEVTSPKREDEEKKINWDIYRASIHAKDAIDYDIKKFNIQPSSGKKLAIFINGYKMVVCVMKLQYPGIYLMVEVANCTIPNSVRQLESIMKLHQTLISIKENAIDYLEEDGYSIPTSTNYFDWINPTATTP</sequence>
<dbReference type="AlphaFoldDB" id="A0A9N9IEX9"/>
<protein>
    <submittedName>
        <fullName evidence="1">11487_t:CDS:1</fullName>
    </submittedName>
</protein>
<organism evidence="1 2">
    <name type="scientific">Funneliformis caledonium</name>
    <dbReference type="NCBI Taxonomy" id="1117310"/>
    <lineage>
        <taxon>Eukaryota</taxon>
        <taxon>Fungi</taxon>
        <taxon>Fungi incertae sedis</taxon>
        <taxon>Mucoromycota</taxon>
        <taxon>Glomeromycotina</taxon>
        <taxon>Glomeromycetes</taxon>
        <taxon>Glomerales</taxon>
        <taxon>Glomeraceae</taxon>
        <taxon>Funneliformis</taxon>
    </lineage>
</organism>
<accession>A0A9N9IEX9</accession>
<comment type="caution">
    <text evidence="1">The sequence shown here is derived from an EMBL/GenBank/DDBJ whole genome shotgun (WGS) entry which is preliminary data.</text>
</comment>
<dbReference type="EMBL" id="CAJVPQ010013054">
    <property type="protein sequence ID" value="CAG8734197.1"/>
    <property type="molecule type" value="Genomic_DNA"/>
</dbReference>
<proteinExistence type="predicted"/>